<evidence type="ECO:0008006" key="6">
    <source>
        <dbReference type="Google" id="ProtNLM"/>
    </source>
</evidence>
<reference evidence="4" key="1">
    <citation type="submission" date="2018-01" db="EMBL/GenBank/DDBJ databases">
        <authorList>
            <person name="Mao J.F."/>
        </authorList>
    </citation>
    <scope>NUCLEOTIDE SEQUENCE</scope>
    <source>
        <strain evidence="4">Huo1</strain>
        <tissue evidence="4">Leaf</tissue>
    </source>
</reference>
<evidence type="ECO:0000313" key="4">
    <source>
        <dbReference type="EMBL" id="KAG6423302.1"/>
    </source>
</evidence>
<dbReference type="GO" id="GO:0000775">
    <property type="term" value="C:chromosome, centromeric region"/>
    <property type="evidence" value="ECO:0007669"/>
    <property type="project" value="TreeGrafter"/>
</dbReference>
<sequence length="695" mass="77274">MQMVERYVREARMLIATQEQSEIAAALRLLDAALAVAPRMEVALELKVRSLLCLCRFKEVADMLQDYIPSLKMVISEDASTTSSSDNSSTQLSKERLTLLSSGGASEPACTCFSVSDLKKKVISGLFKNVEEVGQWRPSMLPPRFNGGRIGAPPDRKTPGHRRVPPREHFSFLRHLLLHQTPPLRAPASRNGLRRPNSRASRTSSTTSSSSSAARLPRSPPSTQDSTPKPLDTSRKSSTAAEARRRGFFQSATSTAPRPSENDGLVTDQFLSVAVVTENGVEILSTIGTSVLFSKGDWYMDNLHQQTACSAGAEAILSLQPSSSISLTYHSLFGPHNDLMLLELDDKLLPDILHQRVTLRGQPDEDAVLCTSSKTYAVKFVGTSNSMLLIPPSEDVSRSRNNKDDGSLAVASVLKVAPGCMEIVEVAPKLDELKLLLSQKPYSFGEASEMDISEEREETGLGLYRWEDLVERIRASDEELKMGLQSISAVEIDGYWRILDDSYMHAILSMLLHNVILNNWSINALDEDEVLGMLEADGFPRNIAKHCLQAYGSKVDDEGVCVSHLWKLDERCVCVCLAREILKGGKMKLEIFMEKWTRKLPDGMCASFEMLEGEILTEKLGIETWLYPFSVSSLPSTPAERFSILFQQRLKWEWKDLQPYVRDLKVPGLTSEALLLKYTRRSQPTAEAEPVFSAR</sequence>
<dbReference type="GO" id="GO:0000785">
    <property type="term" value="C:chromatin"/>
    <property type="evidence" value="ECO:0007669"/>
    <property type="project" value="TreeGrafter"/>
</dbReference>
<dbReference type="Proteomes" id="UP000298416">
    <property type="component" value="Unassembled WGS sequence"/>
</dbReference>
<keyword evidence="5" id="KW-1185">Reference proteome</keyword>
<feature type="compositionally biased region" description="Low complexity" evidence="3">
    <location>
        <begin position="198"/>
        <end position="223"/>
    </location>
</feature>
<dbReference type="PANTHER" id="PTHR13395:SF6">
    <property type="entry name" value="SISTER CHROMATID COHESION PROTEIN DCC1"/>
    <property type="match status" value="1"/>
</dbReference>
<feature type="region of interest" description="Disordered" evidence="3">
    <location>
        <begin position="137"/>
        <end position="165"/>
    </location>
</feature>
<evidence type="ECO:0000256" key="1">
    <source>
        <dbReference type="ARBA" id="ARBA00007017"/>
    </source>
</evidence>
<dbReference type="EMBL" id="PNBA02000005">
    <property type="protein sequence ID" value="KAG6423302.1"/>
    <property type="molecule type" value="Genomic_DNA"/>
</dbReference>
<evidence type="ECO:0000313" key="5">
    <source>
        <dbReference type="Proteomes" id="UP000298416"/>
    </source>
</evidence>
<comment type="similarity">
    <text evidence="1">Belongs to the DCC1 family.</text>
</comment>
<reference evidence="4" key="2">
    <citation type="submission" date="2020-08" db="EMBL/GenBank/DDBJ databases">
        <title>Plant Genome Project.</title>
        <authorList>
            <person name="Zhang R.-G."/>
        </authorList>
    </citation>
    <scope>NUCLEOTIDE SEQUENCE</scope>
    <source>
        <strain evidence="4">Huo1</strain>
        <tissue evidence="4">Leaf</tissue>
    </source>
</reference>
<protein>
    <recommendedName>
        <fullName evidence="6">Sister chromatid cohesion protein DCC1</fullName>
    </recommendedName>
</protein>
<feature type="region of interest" description="Disordered" evidence="3">
    <location>
        <begin position="180"/>
        <end position="264"/>
    </location>
</feature>
<evidence type="ECO:0000256" key="3">
    <source>
        <dbReference type="SAM" id="MobiDB-lite"/>
    </source>
</evidence>
<dbReference type="PANTHER" id="PTHR13395">
    <property type="entry name" value="SISTER CHROMATID COHESION PROTEIN DCC1-RELATED"/>
    <property type="match status" value="1"/>
</dbReference>
<dbReference type="GO" id="GO:0031390">
    <property type="term" value="C:Ctf18 RFC-like complex"/>
    <property type="evidence" value="ECO:0007669"/>
    <property type="project" value="InterPro"/>
</dbReference>
<comment type="caution">
    <text evidence="4">The sequence shown here is derived from an EMBL/GenBank/DDBJ whole genome shotgun (WGS) entry which is preliminary data.</text>
</comment>
<gene>
    <name evidence="4" type="ORF">SASPL_113694</name>
</gene>
<evidence type="ECO:0000256" key="2">
    <source>
        <dbReference type="ARBA" id="ARBA00022705"/>
    </source>
</evidence>
<keyword evidence="2" id="KW-0235">DNA replication</keyword>
<dbReference type="Pfam" id="PF09724">
    <property type="entry name" value="Dcc1"/>
    <property type="match status" value="1"/>
</dbReference>
<dbReference type="GO" id="GO:0006260">
    <property type="term" value="P:DNA replication"/>
    <property type="evidence" value="ECO:0007669"/>
    <property type="project" value="UniProtKB-KW"/>
</dbReference>
<dbReference type="GO" id="GO:0034088">
    <property type="term" value="P:maintenance of mitotic sister chromatid cohesion"/>
    <property type="evidence" value="ECO:0007669"/>
    <property type="project" value="TreeGrafter"/>
</dbReference>
<proteinExistence type="inferred from homology"/>
<organism evidence="4">
    <name type="scientific">Salvia splendens</name>
    <name type="common">Scarlet sage</name>
    <dbReference type="NCBI Taxonomy" id="180675"/>
    <lineage>
        <taxon>Eukaryota</taxon>
        <taxon>Viridiplantae</taxon>
        <taxon>Streptophyta</taxon>
        <taxon>Embryophyta</taxon>
        <taxon>Tracheophyta</taxon>
        <taxon>Spermatophyta</taxon>
        <taxon>Magnoliopsida</taxon>
        <taxon>eudicotyledons</taxon>
        <taxon>Gunneridae</taxon>
        <taxon>Pentapetalae</taxon>
        <taxon>asterids</taxon>
        <taxon>lamiids</taxon>
        <taxon>Lamiales</taxon>
        <taxon>Lamiaceae</taxon>
        <taxon>Nepetoideae</taxon>
        <taxon>Mentheae</taxon>
        <taxon>Salviinae</taxon>
        <taxon>Salvia</taxon>
        <taxon>Salvia subgen. Calosphace</taxon>
        <taxon>core Calosphace</taxon>
    </lineage>
</organism>
<dbReference type="AlphaFoldDB" id="A0A8X8ZYN3"/>
<accession>A0A8X8ZYN3</accession>
<name>A0A8X8ZYN3_SALSN</name>
<dbReference type="InterPro" id="IPR019128">
    <property type="entry name" value="Dcc1"/>
</dbReference>